<protein>
    <recommendedName>
        <fullName evidence="3">Tip attachment protein J domain-containing protein</fullName>
    </recommendedName>
</protein>
<evidence type="ECO:0000313" key="1">
    <source>
        <dbReference type="EMBL" id="WAI47426.1"/>
    </source>
</evidence>
<organism evidence="1 2">
    <name type="scientific">Pseudomonas triclosanedens</name>
    <dbReference type="NCBI Taxonomy" id="2961893"/>
    <lineage>
        <taxon>Bacteria</taxon>
        <taxon>Pseudomonadati</taxon>
        <taxon>Pseudomonadota</taxon>
        <taxon>Gammaproteobacteria</taxon>
        <taxon>Pseudomonadales</taxon>
        <taxon>Pseudomonadaceae</taxon>
        <taxon>Pseudomonas</taxon>
    </lineage>
</organism>
<dbReference type="EMBL" id="CP113432">
    <property type="protein sequence ID" value="WAI47426.1"/>
    <property type="molecule type" value="Genomic_DNA"/>
</dbReference>
<evidence type="ECO:0000313" key="2">
    <source>
        <dbReference type="Proteomes" id="UP001163624"/>
    </source>
</evidence>
<gene>
    <name evidence="1" type="ORF">OU419_16760</name>
</gene>
<sequence>MLDRRSAPLARVPGFGWAWHGLMVQPQGSGVVTITLPNGQTYTGSSGGNNRVLRPWPWTYLWNVGRPGLEQTEAEAARGARFDGAAILRGFGGPMYAYGNAYFGTYDPLEIAGWPVRFANATGRALLRIRRDSSGVPDPDHLELLVYPSLVLGGAPVDPVVFAIDARHAAIGQSAPDLYEGPEPLAAMVTSVRFNTLDMTPDGRSLLLGLSPVNSGNLIRARNVAQWCGLLRLSITGDPDDQNIGYQLVIEQTRNQALGELVDELTGAAADVQRYTLPPETVSTVQPWPACGVTEVLWRGGFTEEPNTAPPVISIEGTQTYRRGQTGVMAGAWFDAAGAVQIARFDSLEVQTVETVVTDSSAGERRERTEYTVGPSECVANPTTITDDMAYRLNGQINATSTYSLRLYGTDGGLFDEQVLKIERTNTEWYDSTQDPDNQSTVRTVLTVDGTVVSDVTSSPEGGSLTPGSGTPFGFRLTELVARYHAERGALAVDTHQVRVLNGSNKVTLLGRSSITEAGPDTLLFRQAMTPGGTVAGVLTRYAGHEGGLQPRRGFDSSQSIALTRASYNPVTHQVERHRADLADFGWV</sequence>
<accession>A0ABY6ZSW1</accession>
<name>A0ABY6ZSW1_9PSED</name>
<proteinExistence type="predicted"/>
<evidence type="ECO:0008006" key="3">
    <source>
        <dbReference type="Google" id="ProtNLM"/>
    </source>
</evidence>
<dbReference type="RefSeq" id="WP_254473722.1">
    <property type="nucleotide sequence ID" value="NZ_CP113432.1"/>
</dbReference>
<dbReference type="Proteomes" id="UP001163624">
    <property type="component" value="Chromosome"/>
</dbReference>
<keyword evidence="2" id="KW-1185">Reference proteome</keyword>
<reference evidence="1" key="1">
    <citation type="submission" date="2022-11" db="EMBL/GenBank/DDBJ databases">
        <title>Pseudomonas triclosanedens sp. nov., a triclosan degrader isolated from activated sludge.</title>
        <authorList>
            <person name="Yin Y."/>
            <person name="Lu Z."/>
        </authorList>
    </citation>
    <scope>NUCLEOTIDE SEQUENCE</scope>
    <source>
        <strain evidence="1">ZM23</strain>
    </source>
</reference>